<reference evidence="2" key="1">
    <citation type="submission" date="2021-01" db="EMBL/GenBank/DDBJ databases">
        <authorList>
            <person name="Corre E."/>
            <person name="Pelletier E."/>
            <person name="Niang G."/>
            <person name="Scheremetjew M."/>
            <person name="Finn R."/>
            <person name="Kale V."/>
            <person name="Holt S."/>
            <person name="Cochrane G."/>
            <person name="Meng A."/>
            <person name="Brown T."/>
            <person name="Cohen L."/>
        </authorList>
    </citation>
    <scope>NUCLEOTIDE SEQUENCE</scope>
    <source>
        <strain evidence="2">Isolate 1302-5</strain>
    </source>
</reference>
<gene>
    <name evidence="2" type="ORF">OAUR00152_LOCUS20368</name>
</gene>
<evidence type="ECO:0008006" key="3">
    <source>
        <dbReference type="Google" id="ProtNLM"/>
    </source>
</evidence>
<dbReference type="PANTHER" id="PTHR34309:SF10">
    <property type="entry name" value="SLR1406 PROTEIN"/>
    <property type="match status" value="1"/>
</dbReference>
<dbReference type="PANTHER" id="PTHR34309">
    <property type="entry name" value="SLR1406 PROTEIN"/>
    <property type="match status" value="1"/>
</dbReference>
<keyword evidence="1" id="KW-0732">Signal</keyword>
<feature type="signal peptide" evidence="1">
    <location>
        <begin position="1"/>
        <end position="23"/>
    </location>
</feature>
<proteinExistence type="predicted"/>
<sequence length="236" mass="24688">MRVLLELFVVAFGLLSLSSRSTAFSTGSARAGRFRSVLGGYLDSLSTGETFAPSATASPAPISPAASAASTEFDYVPKLGLSQADLIANNIVDCCKRNGFNPVTVQVLDASGSSLVSKRMDGCSPVGIPDMAKAKAFGCIVNKYPSRAFRDRYTSDETSAKFCQLLTMVDISQGQMAPFPGGILLKLNDHVIGAVGVSGAAGDEDEYCAIRGVLEANLGLTVVPETHSCSTVKDIF</sequence>
<dbReference type="InterPro" id="IPR038084">
    <property type="entry name" value="PduO/GlcC-like_sf"/>
</dbReference>
<dbReference type="InterPro" id="IPR052517">
    <property type="entry name" value="GlcG_carb_metab_protein"/>
</dbReference>
<evidence type="ECO:0000256" key="1">
    <source>
        <dbReference type="SAM" id="SignalP"/>
    </source>
</evidence>
<feature type="chain" id="PRO_5031142268" description="Heme-binding protein" evidence="1">
    <location>
        <begin position="24"/>
        <end position="236"/>
    </location>
</feature>
<protein>
    <recommendedName>
        <fullName evidence="3">Heme-binding protein</fullName>
    </recommendedName>
</protein>
<organism evidence="2">
    <name type="scientific">Odontella aurita</name>
    <dbReference type="NCBI Taxonomy" id="265563"/>
    <lineage>
        <taxon>Eukaryota</taxon>
        <taxon>Sar</taxon>
        <taxon>Stramenopiles</taxon>
        <taxon>Ochrophyta</taxon>
        <taxon>Bacillariophyta</taxon>
        <taxon>Mediophyceae</taxon>
        <taxon>Biddulphiophycidae</taxon>
        <taxon>Eupodiscales</taxon>
        <taxon>Odontellaceae</taxon>
        <taxon>Odontella</taxon>
    </lineage>
</organism>
<name>A0A7S4MWI6_9STRA</name>
<dbReference type="EMBL" id="HBKQ01029968">
    <property type="protein sequence ID" value="CAE2249160.1"/>
    <property type="molecule type" value="Transcribed_RNA"/>
</dbReference>
<evidence type="ECO:0000313" key="2">
    <source>
        <dbReference type="EMBL" id="CAE2249160.1"/>
    </source>
</evidence>
<accession>A0A7S4MWI6</accession>
<dbReference type="InterPro" id="IPR005624">
    <property type="entry name" value="PduO/GlcC-like"/>
</dbReference>
<dbReference type="Pfam" id="PF03928">
    <property type="entry name" value="HbpS-like"/>
    <property type="match status" value="1"/>
</dbReference>
<dbReference type="Gene3D" id="3.30.450.150">
    <property type="entry name" value="Haem-degrading domain"/>
    <property type="match status" value="1"/>
</dbReference>
<dbReference type="AlphaFoldDB" id="A0A7S4MWI6"/>
<dbReference type="SUPFAM" id="SSF143744">
    <property type="entry name" value="GlcG-like"/>
    <property type="match status" value="1"/>
</dbReference>